<evidence type="ECO:0000256" key="5">
    <source>
        <dbReference type="PIRSR" id="PIRSR600760-2"/>
    </source>
</evidence>
<feature type="binding site" evidence="5">
    <location>
        <position position="230"/>
    </location>
    <ligand>
        <name>Mg(2+)</name>
        <dbReference type="ChEBI" id="CHEBI:18420"/>
        <label>1</label>
        <note>catalytic</note>
    </ligand>
</feature>
<protein>
    <recommendedName>
        <fullName evidence="7">Inositol-phosphate phosphatase</fullName>
    </recommendedName>
</protein>
<evidence type="ECO:0000313" key="6">
    <source>
        <dbReference type="EMBL" id="CAA9433468.1"/>
    </source>
</evidence>
<keyword evidence="3" id="KW-0378">Hydrolase</keyword>
<dbReference type="PANTHER" id="PTHR20854:SF4">
    <property type="entry name" value="INOSITOL-1-MONOPHOSPHATASE-RELATED"/>
    <property type="match status" value="1"/>
</dbReference>
<dbReference type="PANTHER" id="PTHR20854">
    <property type="entry name" value="INOSITOL MONOPHOSPHATASE"/>
    <property type="match status" value="1"/>
</dbReference>
<evidence type="ECO:0000256" key="4">
    <source>
        <dbReference type="ARBA" id="ARBA00022842"/>
    </source>
</evidence>
<organism evidence="6">
    <name type="scientific">uncultured Phycisphaerae bacterium</name>
    <dbReference type="NCBI Taxonomy" id="904963"/>
    <lineage>
        <taxon>Bacteria</taxon>
        <taxon>Pseudomonadati</taxon>
        <taxon>Planctomycetota</taxon>
        <taxon>Phycisphaerae</taxon>
        <taxon>environmental samples</taxon>
    </lineage>
</organism>
<keyword evidence="2 5" id="KW-0479">Metal-binding</keyword>
<dbReference type="Gene3D" id="3.30.540.10">
    <property type="entry name" value="Fructose-1,6-Bisphosphatase, subunit A, domain 1"/>
    <property type="match status" value="1"/>
</dbReference>
<dbReference type="FunFam" id="3.30.540.10:FF:000003">
    <property type="entry name" value="Inositol-1-monophosphatase"/>
    <property type="match status" value="1"/>
</dbReference>
<feature type="binding site" evidence="5">
    <location>
        <position position="106"/>
    </location>
    <ligand>
        <name>Mg(2+)</name>
        <dbReference type="ChEBI" id="CHEBI:18420"/>
        <label>1</label>
        <note>catalytic</note>
    </ligand>
</feature>
<dbReference type="SUPFAM" id="SSF56655">
    <property type="entry name" value="Carbohydrate phosphatase"/>
    <property type="match status" value="1"/>
</dbReference>
<dbReference type="Gene3D" id="3.40.190.80">
    <property type="match status" value="1"/>
</dbReference>
<dbReference type="PRINTS" id="PR00377">
    <property type="entry name" value="IMPHPHTASES"/>
</dbReference>
<proteinExistence type="predicted"/>
<dbReference type="InterPro" id="IPR000760">
    <property type="entry name" value="Inositol_monophosphatase-like"/>
</dbReference>
<sequence>MTWDAPAASVENLAHDLQYAAELARGAGKIVMGHWGKVERLTKTHAMTTGEAVTDADRESQRFIVAGLRRRFEHDGIVGEENDTGSAITFECPDPHGRVWVIDPIDGTNNFVAGLGAFAVCIGLLHRGRPVLGVVYDVARDQMYTAAQGHGAWLDNRRLAVSPSPMNDSAMIMLTSNLLDRSGKCPTFCARWIAQTNWKIRILGSAALEAIQVAAGVAQAAITLNGKLWDVAAPAAIVQEAGGLVVDLQGRPIFPFDLRGYTGAKVPFVATTPAARDVVLDEVAR</sequence>
<evidence type="ECO:0008006" key="7">
    <source>
        <dbReference type="Google" id="ProtNLM"/>
    </source>
</evidence>
<dbReference type="Pfam" id="PF00459">
    <property type="entry name" value="Inositol_P"/>
    <property type="match status" value="1"/>
</dbReference>
<evidence type="ECO:0000256" key="2">
    <source>
        <dbReference type="ARBA" id="ARBA00022723"/>
    </source>
</evidence>
<dbReference type="EMBL" id="CADCUQ010000841">
    <property type="protein sequence ID" value="CAA9433468.1"/>
    <property type="molecule type" value="Genomic_DNA"/>
</dbReference>
<evidence type="ECO:0000256" key="1">
    <source>
        <dbReference type="ARBA" id="ARBA00001946"/>
    </source>
</evidence>
<feature type="binding site" evidence="5">
    <location>
        <position position="103"/>
    </location>
    <ligand>
        <name>Mg(2+)</name>
        <dbReference type="ChEBI" id="CHEBI:18420"/>
        <label>1</label>
        <note>catalytic</note>
    </ligand>
</feature>
<dbReference type="PROSITE" id="PS00630">
    <property type="entry name" value="IMP_2"/>
    <property type="match status" value="1"/>
</dbReference>
<name>A0A6J4Q3F8_9BACT</name>
<dbReference type="AlphaFoldDB" id="A0A6J4Q3F8"/>
<evidence type="ECO:0000256" key="3">
    <source>
        <dbReference type="ARBA" id="ARBA00022801"/>
    </source>
</evidence>
<dbReference type="GO" id="GO:0006020">
    <property type="term" value="P:inositol metabolic process"/>
    <property type="evidence" value="ECO:0007669"/>
    <property type="project" value="TreeGrafter"/>
</dbReference>
<accession>A0A6J4Q3F8</accession>
<dbReference type="InterPro" id="IPR020550">
    <property type="entry name" value="Inositol_monophosphatase_CS"/>
</dbReference>
<feature type="binding site" evidence="5">
    <location>
        <position position="105"/>
    </location>
    <ligand>
        <name>Mg(2+)</name>
        <dbReference type="ChEBI" id="CHEBI:18420"/>
        <label>1</label>
        <note>catalytic</note>
    </ligand>
</feature>
<dbReference type="GO" id="GO:0008934">
    <property type="term" value="F:inositol monophosphate 1-phosphatase activity"/>
    <property type="evidence" value="ECO:0007669"/>
    <property type="project" value="TreeGrafter"/>
</dbReference>
<keyword evidence="4 5" id="KW-0460">Magnesium</keyword>
<reference evidence="6" key="1">
    <citation type="submission" date="2020-02" db="EMBL/GenBank/DDBJ databases">
        <authorList>
            <person name="Meier V. D."/>
        </authorList>
    </citation>
    <scope>NUCLEOTIDE SEQUENCE</scope>
    <source>
        <strain evidence="6">AVDCRST_MAG64</strain>
    </source>
</reference>
<feature type="binding site" evidence="5">
    <location>
        <position position="80"/>
    </location>
    <ligand>
        <name>Mg(2+)</name>
        <dbReference type="ChEBI" id="CHEBI:18420"/>
        <label>1</label>
        <note>catalytic</note>
    </ligand>
</feature>
<dbReference type="GO" id="GO:0007165">
    <property type="term" value="P:signal transduction"/>
    <property type="evidence" value="ECO:0007669"/>
    <property type="project" value="TreeGrafter"/>
</dbReference>
<comment type="cofactor">
    <cofactor evidence="1 5">
        <name>Mg(2+)</name>
        <dbReference type="ChEBI" id="CHEBI:18420"/>
    </cofactor>
</comment>
<gene>
    <name evidence="6" type="ORF">AVDCRST_MAG64-3661</name>
</gene>
<dbReference type="GO" id="GO:0046854">
    <property type="term" value="P:phosphatidylinositol phosphate biosynthetic process"/>
    <property type="evidence" value="ECO:0007669"/>
    <property type="project" value="InterPro"/>
</dbReference>
<dbReference type="CDD" id="cd01637">
    <property type="entry name" value="IMPase_like"/>
    <property type="match status" value="1"/>
</dbReference>
<dbReference type="GO" id="GO:0046872">
    <property type="term" value="F:metal ion binding"/>
    <property type="evidence" value="ECO:0007669"/>
    <property type="project" value="UniProtKB-KW"/>
</dbReference>